<name>A0AAD7X5D5_9APHY</name>
<keyword evidence="3" id="KW-1185">Reference proteome</keyword>
<protein>
    <submittedName>
        <fullName evidence="2">Uncharacterized protein</fullName>
    </submittedName>
</protein>
<comment type="caution">
    <text evidence="2">The sequence shown here is derived from an EMBL/GenBank/DDBJ whole genome shotgun (WGS) entry which is preliminary data.</text>
</comment>
<evidence type="ECO:0000313" key="3">
    <source>
        <dbReference type="Proteomes" id="UP001215151"/>
    </source>
</evidence>
<feature type="region of interest" description="Disordered" evidence="1">
    <location>
        <begin position="34"/>
        <end position="64"/>
    </location>
</feature>
<proteinExistence type="predicted"/>
<gene>
    <name evidence="2" type="ORF">ONZ51_g11525</name>
</gene>
<dbReference type="Proteomes" id="UP001215151">
    <property type="component" value="Unassembled WGS sequence"/>
</dbReference>
<organism evidence="2 3">
    <name type="scientific">Trametes cubensis</name>
    <dbReference type="NCBI Taxonomy" id="1111947"/>
    <lineage>
        <taxon>Eukaryota</taxon>
        <taxon>Fungi</taxon>
        <taxon>Dikarya</taxon>
        <taxon>Basidiomycota</taxon>
        <taxon>Agaricomycotina</taxon>
        <taxon>Agaricomycetes</taxon>
        <taxon>Polyporales</taxon>
        <taxon>Polyporaceae</taxon>
        <taxon>Trametes</taxon>
    </lineage>
</organism>
<sequence>MFGLPRTGAMMPTAYATCAVPTEDSDQQLLMLEEDDVKTPSSKEAMGNADGLRDDPKEASARVQQAPFQHTHHYKAKRPMNWKCQYCYNEPRSVTTSDVLGIGPRGLQEFESSRGSEE</sequence>
<reference evidence="2" key="1">
    <citation type="submission" date="2022-11" db="EMBL/GenBank/DDBJ databases">
        <title>Genome Sequence of Cubamyces cubensis.</title>
        <authorList>
            <person name="Buettner E."/>
        </authorList>
    </citation>
    <scope>NUCLEOTIDE SEQUENCE</scope>
    <source>
        <strain evidence="2">MPL-01</strain>
    </source>
</reference>
<dbReference type="AlphaFoldDB" id="A0AAD7X5D5"/>
<accession>A0AAD7X5D5</accession>
<evidence type="ECO:0000313" key="2">
    <source>
        <dbReference type="EMBL" id="KAJ8457458.1"/>
    </source>
</evidence>
<feature type="compositionally biased region" description="Basic and acidic residues" evidence="1">
    <location>
        <begin position="51"/>
        <end position="60"/>
    </location>
</feature>
<evidence type="ECO:0000256" key="1">
    <source>
        <dbReference type="SAM" id="MobiDB-lite"/>
    </source>
</evidence>
<dbReference type="EMBL" id="JAPEVG010000559">
    <property type="protein sequence ID" value="KAJ8457458.1"/>
    <property type="molecule type" value="Genomic_DNA"/>
</dbReference>